<dbReference type="GO" id="GO:0005516">
    <property type="term" value="F:calmodulin binding"/>
    <property type="evidence" value="ECO:0007669"/>
    <property type="project" value="UniProtKB-KW"/>
</dbReference>
<dbReference type="PROSITE" id="PS50021">
    <property type="entry name" value="CH"/>
    <property type="match status" value="1"/>
</dbReference>
<dbReference type="PANTHER" id="PTHR22706:SF1">
    <property type="entry name" value="ASSEMBLY FACTOR FOR SPINDLE MICROTUBULES"/>
    <property type="match status" value="1"/>
</dbReference>
<dbReference type="InterPro" id="IPR011989">
    <property type="entry name" value="ARM-like"/>
</dbReference>
<feature type="coiled-coil region" evidence="6">
    <location>
        <begin position="1500"/>
        <end position="1534"/>
    </location>
</feature>
<dbReference type="GO" id="GO:0000922">
    <property type="term" value="C:spindle pole"/>
    <property type="evidence" value="ECO:0007669"/>
    <property type="project" value="TreeGrafter"/>
</dbReference>
<dbReference type="Gene3D" id="1.25.10.10">
    <property type="entry name" value="Leucine-rich Repeat Variant"/>
    <property type="match status" value="1"/>
</dbReference>
<dbReference type="InterPro" id="IPR001715">
    <property type="entry name" value="CH_dom"/>
</dbReference>
<dbReference type="KEGG" id="cic:CICLE_v10014034mg"/>
<dbReference type="CDD" id="cd21223">
    <property type="entry name" value="CH_ASPM_rpt1"/>
    <property type="match status" value="1"/>
</dbReference>
<feature type="region of interest" description="Disordered" evidence="7">
    <location>
        <begin position="147"/>
        <end position="167"/>
    </location>
</feature>
<evidence type="ECO:0000256" key="5">
    <source>
        <dbReference type="PROSITE-ProRule" id="PRU00259"/>
    </source>
</evidence>
<dbReference type="GO" id="GO:0051295">
    <property type="term" value="P:establishment of meiotic spindle localization"/>
    <property type="evidence" value="ECO:0007669"/>
    <property type="project" value="TreeGrafter"/>
</dbReference>
<dbReference type="GO" id="GO:0000278">
    <property type="term" value="P:mitotic cell cycle"/>
    <property type="evidence" value="ECO:0007669"/>
    <property type="project" value="TreeGrafter"/>
</dbReference>
<dbReference type="Pfam" id="PF13966">
    <property type="entry name" value="zf-RVT"/>
    <property type="match status" value="1"/>
</dbReference>
<organism evidence="9 10">
    <name type="scientific">Citrus clementina</name>
    <name type="common">Clementine</name>
    <name type="synonym">Citrus deliciosa x Citrus sinensis</name>
    <dbReference type="NCBI Taxonomy" id="85681"/>
    <lineage>
        <taxon>Eukaryota</taxon>
        <taxon>Viridiplantae</taxon>
        <taxon>Streptophyta</taxon>
        <taxon>Embryophyta</taxon>
        <taxon>Tracheophyta</taxon>
        <taxon>Spermatophyta</taxon>
        <taxon>Magnoliopsida</taxon>
        <taxon>eudicotyledons</taxon>
        <taxon>Gunneridae</taxon>
        <taxon>Pentapetalae</taxon>
        <taxon>rosids</taxon>
        <taxon>malvids</taxon>
        <taxon>Sapindales</taxon>
        <taxon>Rutaceae</taxon>
        <taxon>Aurantioideae</taxon>
        <taxon>Citrus</taxon>
    </lineage>
</organism>
<dbReference type="OMA" id="YSQKCCE"/>
<sequence>MMIIKLFRDTCHFGGMDTIFWAHSKHGEFTTNSAYLALSEYNPAAEDRVWTLIWTWKGPQSVRVFLWQAFHAGLKTKAELARRHLPISTCCDCCGAVCEDDIHALRDCSLVKQFWINIITISKRQGFFNSRLNGWLRSNLVDDSRSHEGAGTCPTASNSNSKNTSLPLISTPRTILKEGKATALLLSNLSQLTNLVDSQSMDGNDQPCQLPSTSPSLYLRPPSSSVLLKDISNFKTPKRLSQPPNFQSPCPQKYFTASKNTPKNSSSLYRRGLSSTRSKSTKTKTAAARRLKSLEVEQSKSAYKSQLKKEQSLKSLSKSLTVWLNFLLENPKSCGCDKFDSGNVAAVTVGKGKREGGEVMTWRDPKRQRDACWRGDSDEIESEAAVSESKYSTLRKSLNSICSLEDLNQRMRIYMSLGCCKEIFDIMSRVTKNIDDGRLQMKSHCPIVTDFGMKEKATNILLCYNSVWFRIGLYILFGGDSLLSNEDVNTCQEMEFLKMMIEKQFFTHAGLAKAFAYNKNVEGLYRPGYYEALGSVILKRFLLLVLILDRAKSQSLLPLKYGIDGVDGGSPLLFSVQSNVKSSRQVIVDFLSSEVMHGEGNLFAHLMIVGYKVSYQQCLLLEYDFRVTNLFVDLQDGVRLGRIVQLLLQDSSILTKIVVPSDTHRKNLVNCSIALQYLRQAGVKLYDEDGTAIMEDDVANGDKELILSLLWNMFVHLQLPLMINKKHLTEEICKIRGTNMDNLDIFDSALLDLLLNWIQVICEKYDFWINNFSSLTDGKAIWCLLDFYFRKEPCGSCTSKNLLETKGEESVVSTTDYTDAFHNFILSQKLTTLLGNFPEVLQMSDILEHNGACSDQSVVILLVFLSSQLIVKKNMDQLNLHKLLGCNCQSPERRHSNPNCRIVDSEALPDQEENGHSTEDAVRKFKSLQAWWQTMAEQNNKSASQRLSSTLQNFSTDKSNISMERGNAAKVIKFHFRGWIERRNFLKMRNAVSFLQIVIRVWLAVKHNSALNSSSTRKEKLNQSEQFRRYDKFIVERHNFVQLKRSVLLIQRAARIWISHRRQARSILLHCISTPDLLSGATDEQKYLHSYAEIDKASIMCQEKSDSDVGIKAALKIQSSWRNFIASRSLQKNYFAAAKIQSHFRSWLLRTRFLKQKQATLKIQNHFRCLKCLRAFQQYKAATRSAIIIQSYVRGWIARRGAWRHRYLIVVIQKHAATEVQRFVRGQIVRSRLIGSSHHRAAIPSGSNFNTLRGCFQSFELGIFLFSVVKLQRWWKNVLLLKLKTKSAIIIQSHIRGWTARRRAYREKHHIVLIQSYWRGCLARKASSCQLLDLRLRIQISATNVDEEMRIINRLVSALRELLSMKSVCGILHVCTTLDVATENSQNCCEKLVAAGAVDTLLKLIGSVSRSMPDQEVLKHALSTLRNLARYPHLIDVLIDSQGSVQTIMWELVRNKEEGYFIAAEILNKICSTHKGVEAISKLPAHLKRLNSLVDELTRKQSLEKRNARNSAVRENLERRLREAAEILKLIKHA</sequence>
<evidence type="ECO:0000256" key="6">
    <source>
        <dbReference type="SAM" id="Coils"/>
    </source>
</evidence>
<feature type="compositionally biased region" description="Polar residues" evidence="7">
    <location>
        <begin position="154"/>
        <end position="167"/>
    </location>
</feature>
<dbReference type="PROSITE" id="PS50176">
    <property type="entry name" value="ARM_REPEAT"/>
    <property type="match status" value="1"/>
</dbReference>
<dbReference type="PANTHER" id="PTHR22706">
    <property type="entry name" value="ASSEMBLY FACTOR FOR SPINDLE MICROTUBULES"/>
    <property type="match status" value="1"/>
</dbReference>
<dbReference type="SUPFAM" id="SSF52540">
    <property type="entry name" value="P-loop containing nucleoside triphosphate hydrolases"/>
    <property type="match status" value="2"/>
</dbReference>
<dbReference type="Gene3D" id="1.10.418.10">
    <property type="entry name" value="Calponin-like domain"/>
    <property type="match status" value="1"/>
</dbReference>
<evidence type="ECO:0000259" key="8">
    <source>
        <dbReference type="PROSITE" id="PS50021"/>
    </source>
</evidence>
<dbReference type="Proteomes" id="UP000030687">
    <property type="component" value="Unassembled WGS sequence"/>
</dbReference>
<evidence type="ECO:0000256" key="4">
    <source>
        <dbReference type="ARBA" id="ARBA00022860"/>
    </source>
</evidence>
<reference evidence="9 10" key="1">
    <citation type="submission" date="2013-10" db="EMBL/GenBank/DDBJ databases">
        <authorList>
            <consortium name="International Citrus Genome Consortium"/>
            <person name="Jenkins J."/>
            <person name="Schmutz J."/>
            <person name="Prochnik S."/>
            <person name="Rokhsar D."/>
            <person name="Gmitter F."/>
            <person name="Ollitrault P."/>
            <person name="Machado M."/>
            <person name="Talon M."/>
            <person name="Wincker P."/>
            <person name="Jaillon O."/>
            <person name="Morgante M."/>
        </authorList>
    </citation>
    <scope>NUCLEOTIDE SEQUENCE</scope>
    <source>
        <strain evidence="10">cv. Clemenules</strain>
    </source>
</reference>
<evidence type="ECO:0000256" key="7">
    <source>
        <dbReference type="SAM" id="MobiDB-lite"/>
    </source>
</evidence>
<feature type="region of interest" description="Disordered" evidence="7">
    <location>
        <begin position="236"/>
        <end position="292"/>
    </location>
</feature>
<dbReference type="FunCoup" id="V4W7W4">
    <property type="interactions" value="292"/>
</dbReference>
<feature type="compositionally biased region" description="Polar residues" evidence="7">
    <location>
        <begin position="242"/>
        <end position="268"/>
    </location>
</feature>
<dbReference type="SUPFAM" id="SSF48371">
    <property type="entry name" value="ARM repeat"/>
    <property type="match status" value="1"/>
</dbReference>
<keyword evidence="4" id="KW-0112">Calmodulin-binding</keyword>
<dbReference type="GO" id="GO:0007051">
    <property type="term" value="P:spindle organization"/>
    <property type="evidence" value="ECO:0007669"/>
    <property type="project" value="TreeGrafter"/>
</dbReference>
<dbReference type="Pfam" id="PF00612">
    <property type="entry name" value="IQ"/>
    <property type="match status" value="5"/>
</dbReference>
<dbReference type="eggNOG" id="KOG0165">
    <property type="taxonomic scope" value="Eukaryota"/>
</dbReference>
<dbReference type="Pfam" id="PF00307">
    <property type="entry name" value="CH"/>
    <property type="match status" value="1"/>
</dbReference>
<dbReference type="Gramene" id="ESR62284">
    <property type="protein sequence ID" value="ESR62284"/>
    <property type="gene ID" value="CICLE_v10014034mg"/>
</dbReference>
<dbReference type="InterPro" id="IPR000048">
    <property type="entry name" value="IQ_motif_EF-hand-BS"/>
</dbReference>
<evidence type="ECO:0000313" key="9">
    <source>
        <dbReference type="EMBL" id="ESR62284.1"/>
    </source>
</evidence>
<feature type="region of interest" description="Disordered" evidence="7">
    <location>
        <begin position="197"/>
        <end position="219"/>
    </location>
</feature>
<evidence type="ECO:0000256" key="1">
    <source>
        <dbReference type="ARBA" id="ARBA00004496"/>
    </source>
</evidence>
<keyword evidence="6" id="KW-0175">Coiled coil</keyword>
<accession>V4W7W4</accession>
<proteinExistence type="predicted"/>
<feature type="compositionally biased region" description="Basic residues" evidence="7">
    <location>
        <begin position="279"/>
        <end position="291"/>
    </location>
</feature>
<dbReference type="InterPro" id="IPR051185">
    <property type="entry name" value="ASPM"/>
</dbReference>
<evidence type="ECO:0000256" key="3">
    <source>
        <dbReference type="ARBA" id="ARBA00022737"/>
    </source>
</evidence>
<dbReference type="SUPFAM" id="SSF47576">
    <property type="entry name" value="Calponin-homology domain, CH-domain"/>
    <property type="match status" value="1"/>
</dbReference>
<feature type="compositionally biased region" description="Polar residues" evidence="7">
    <location>
        <begin position="197"/>
        <end position="209"/>
    </location>
</feature>
<keyword evidence="3" id="KW-0677">Repeat</keyword>
<dbReference type="InterPro" id="IPR036872">
    <property type="entry name" value="CH_dom_sf"/>
</dbReference>
<dbReference type="SMART" id="SM00185">
    <property type="entry name" value="ARM"/>
    <property type="match status" value="1"/>
</dbReference>
<evidence type="ECO:0000256" key="2">
    <source>
        <dbReference type="ARBA" id="ARBA00022490"/>
    </source>
</evidence>
<dbReference type="Gene3D" id="1.20.5.190">
    <property type="match status" value="4"/>
</dbReference>
<evidence type="ECO:0000313" key="10">
    <source>
        <dbReference type="Proteomes" id="UP000030687"/>
    </source>
</evidence>
<keyword evidence="2" id="KW-0963">Cytoplasm</keyword>
<feature type="domain" description="Calponin-homology (CH)" evidence="8">
    <location>
        <begin position="581"/>
        <end position="718"/>
    </location>
</feature>
<comment type="subcellular location">
    <subcellularLocation>
        <location evidence="1">Cytoplasm</location>
    </subcellularLocation>
</comment>
<gene>
    <name evidence="9" type="ORF">CICLE_v10014034mg</name>
</gene>
<feature type="compositionally biased region" description="Low complexity" evidence="7">
    <location>
        <begin position="210"/>
        <end position="219"/>
    </location>
</feature>
<dbReference type="eggNOG" id="KOG1075">
    <property type="taxonomic scope" value="Eukaryota"/>
</dbReference>
<dbReference type="InParanoid" id="V4W7W4"/>
<dbReference type="InterPro" id="IPR000225">
    <property type="entry name" value="Armadillo"/>
</dbReference>
<dbReference type="InterPro" id="IPR026960">
    <property type="entry name" value="RVT-Znf"/>
</dbReference>
<dbReference type="STRING" id="85681.V4W7W4"/>
<dbReference type="InterPro" id="IPR016024">
    <property type="entry name" value="ARM-type_fold"/>
</dbReference>
<protein>
    <recommendedName>
        <fullName evidence="8">Calponin-homology (CH) domain-containing protein</fullName>
    </recommendedName>
</protein>
<dbReference type="GO" id="GO:0005737">
    <property type="term" value="C:cytoplasm"/>
    <property type="evidence" value="ECO:0007669"/>
    <property type="project" value="UniProtKB-SubCell"/>
</dbReference>
<name>V4W7W4_CITCL</name>
<dbReference type="SMART" id="SM00015">
    <property type="entry name" value="IQ"/>
    <property type="match status" value="9"/>
</dbReference>
<dbReference type="PROSITE" id="PS50096">
    <property type="entry name" value="IQ"/>
    <property type="match status" value="7"/>
</dbReference>
<feature type="repeat" description="ARM" evidence="5">
    <location>
        <begin position="1396"/>
        <end position="1443"/>
    </location>
</feature>
<keyword evidence="10" id="KW-1185">Reference proteome</keyword>
<dbReference type="EMBL" id="KI536312">
    <property type="protein sequence ID" value="ESR62284.1"/>
    <property type="molecule type" value="Genomic_DNA"/>
</dbReference>
<dbReference type="InterPro" id="IPR027417">
    <property type="entry name" value="P-loop_NTPase"/>
</dbReference>